<evidence type="ECO:0000313" key="4">
    <source>
        <dbReference type="Proteomes" id="UP000663853"/>
    </source>
</evidence>
<dbReference type="PANTHER" id="PTHR44329">
    <property type="entry name" value="SERINE/THREONINE-PROTEIN KINASE TNNI3K-RELATED"/>
    <property type="match status" value="1"/>
</dbReference>
<feature type="region of interest" description="Disordered" evidence="1">
    <location>
        <begin position="469"/>
        <end position="497"/>
    </location>
</feature>
<feature type="region of interest" description="Disordered" evidence="1">
    <location>
        <begin position="359"/>
        <end position="384"/>
    </location>
</feature>
<proteinExistence type="predicted"/>
<organism evidence="3 4">
    <name type="scientific">Rhizoctonia solani</name>
    <dbReference type="NCBI Taxonomy" id="456999"/>
    <lineage>
        <taxon>Eukaryota</taxon>
        <taxon>Fungi</taxon>
        <taxon>Dikarya</taxon>
        <taxon>Basidiomycota</taxon>
        <taxon>Agaricomycotina</taxon>
        <taxon>Agaricomycetes</taxon>
        <taxon>Cantharellales</taxon>
        <taxon>Ceratobasidiaceae</taxon>
        <taxon>Rhizoctonia</taxon>
    </lineage>
</organism>
<feature type="region of interest" description="Disordered" evidence="1">
    <location>
        <begin position="279"/>
        <end position="306"/>
    </location>
</feature>
<dbReference type="InterPro" id="IPR011009">
    <property type="entry name" value="Kinase-like_dom_sf"/>
</dbReference>
<evidence type="ECO:0000259" key="2">
    <source>
        <dbReference type="PROSITE" id="PS50011"/>
    </source>
</evidence>
<dbReference type="PANTHER" id="PTHR44329:SF214">
    <property type="entry name" value="PROTEIN KINASE DOMAIN-CONTAINING PROTEIN"/>
    <property type="match status" value="1"/>
</dbReference>
<name>A0A8H3BK02_9AGAM</name>
<dbReference type="Gene3D" id="1.10.510.10">
    <property type="entry name" value="Transferase(Phosphotransferase) domain 1"/>
    <property type="match status" value="1"/>
</dbReference>
<feature type="compositionally biased region" description="Polar residues" evidence="1">
    <location>
        <begin position="359"/>
        <end position="371"/>
    </location>
</feature>
<comment type="caution">
    <text evidence="3">The sequence shown here is derived from an EMBL/GenBank/DDBJ whole genome shotgun (WGS) entry which is preliminary data.</text>
</comment>
<dbReference type="Pfam" id="PF00069">
    <property type="entry name" value="Pkinase"/>
    <property type="match status" value="1"/>
</dbReference>
<reference evidence="3" key="1">
    <citation type="submission" date="2021-01" db="EMBL/GenBank/DDBJ databases">
        <authorList>
            <person name="Kaushik A."/>
        </authorList>
    </citation>
    <scope>NUCLEOTIDE SEQUENCE</scope>
    <source>
        <strain evidence="3">AG6-10EEA</strain>
    </source>
</reference>
<dbReference type="SUPFAM" id="SSF56112">
    <property type="entry name" value="Protein kinase-like (PK-like)"/>
    <property type="match status" value="1"/>
</dbReference>
<sequence>MCRSLPDRVASCAWTLGSASQPRRPKFRNTRDRNFLVLPVQLGQKRSPLDAFPFTSYTTIDLKTRYVLDPNLTQEVDEVWVDAGSYYKQKQGQQHEFIIFSVTSTTGMQNFIALDRNVHAKGWASLLFQGGKSGPPAQDYFHISHYADIGSLISHCGNTASEELCTHVEQVAFEPKAFSFPQLVVLASTVSESCPSYQLGATNCYWFASLIWECMFNVFAEGVTRHKKNTEERGRFRGLKIQGAHGNFEEVVEKYKKDIAEFSRNLTDEATIVMNKRSQRMSALPSNPPEFEKDSNAPAASMESRRSRAILTATTLAASAFLSEPNRAQESPNSIDHSNLNSIIQERAYILKGLESTSTSFDVKPSGSTNKGLPDLPAAPAPHFSRPLAQSVEDSNRNPIKVTEGSGFGDKVIEDTPAPPGILHNKKSLSHLPESTPWFARSLDKYPSEFNSSQNSSTQNSSRLHIAGYEGQSKPGLPSPALTAYPDTPHPTNAPKLSSIETSATSLRPPTIPQGHQKSHAISPLAGELVEGPAANKLFSDPASQSTRTGEINTLDGQSRADTQHDEGGFGFGNHLITRQTLMEEILEELTNHGCENLTTQIDLANLSKYPVARGGFSDVYRGLLHGRVEPVCLKTLRHVIDHADTGNKQPKLAAQELYIWSKIAQFRHPNVLEFLGMAVFRGQIAMISPWMGGGTLSRYLHDQPQVDRYRLCYQIASAVAYLHNEGVAHGDIRGDNILLSEDRQVLKLADFGNANPVGSQWSLQFSRSSRSVVTTFRWTAPEILRDDAVQAHTPKSDVYALGMDTAVYMKLLGKQHPARPEDCLPLDDKKADLLWPLLLECWDYDPDHRLGAHRLVGLEGYEWTADKVLEGANRILKSTQYVTTKEGIQKLKHGVVIDGQGFKFTQATLHDADIVTTAVVEKAQQGLDDFQKFGDGAFVLAQKGVEDFAIVEKKSLRLA</sequence>
<dbReference type="InterPro" id="IPR000719">
    <property type="entry name" value="Prot_kinase_dom"/>
</dbReference>
<dbReference type="GO" id="GO:0004674">
    <property type="term" value="F:protein serine/threonine kinase activity"/>
    <property type="evidence" value="ECO:0007669"/>
    <property type="project" value="TreeGrafter"/>
</dbReference>
<dbReference type="GO" id="GO:0005524">
    <property type="term" value="F:ATP binding"/>
    <property type="evidence" value="ECO:0007669"/>
    <property type="project" value="InterPro"/>
</dbReference>
<dbReference type="EMBL" id="CAJMXA010001380">
    <property type="protein sequence ID" value="CAE6459536.1"/>
    <property type="molecule type" value="Genomic_DNA"/>
</dbReference>
<dbReference type="Proteomes" id="UP000663853">
    <property type="component" value="Unassembled WGS sequence"/>
</dbReference>
<dbReference type="PROSITE" id="PS50011">
    <property type="entry name" value="PROTEIN_KINASE_DOM"/>
    <property type="match status" value="1"/>
</dbReference>
<evidence type="ECO:0000313" key="3">
    <source>
        <dbReference type="EMBL" id="CAE6459536.1"/>
    </source>
</evidence>
<evidence type="ECO:0000256" key="1">
    <source>
        <dbReference type="SAM" id="MobiDB-lite"/>
    </source>
</evidence>
<accession>A0A8H3BK02</accession>
<feature type="domain" description="Protein kinase" evidence="2">
    <location>
        <begin position="606"/>
        <end position="865"/>
    </location>
</feature>
<gene>
    <name evidence="3" type="ORF">RDB_LOCUS60202</name>
</gene>
<dbReference type="AlphaFoldDB" id="A0A8H3BK02"/>
<protein>
    <recommendedName>
        <fullName evidence="2">Protein kinase domain-containing protein</fullName>
    </recommendedName>
</protein>
<dbReference type="InterPro" id="IPR051681">
    <property type="entry name" value="Ser/Thr_Kinases-Pseudokinases"/>
</dbReference>